<keyword evidence="2" id="KW-1185">Reference proteome</keyword>
<reference evidence="2" key="1">
    <citation type="journal article" date="2023" name="G3 (Bethesda)">
        <title>Genome assembly and association tests identify interacting loci associated with vigor, precocity, and sex in interspecific pistachio rootstocks.</title>
        <authorList>
            <person name="Palmer W."/>
            <person name="Jacygrad E."/>
            <person name="Sagayaradj S."/>
            <person name="Cavanaugh K."/>
            <person name="Han R."/>
            <person name="Bertier L."/>
            <person name="Beede B."/>
            <person name="Kafkas S."/>
            <person name="Golino D."/>
            <person name="Preece J."/>
            <person name="Michelmore R."/>
        </authorList>
    </citation>
    <scope>NUCLEOTIDE SEQUENCE [LARGE SCALE GENOMIC DNA]</scope>
</reference>
<accession>A0ACC0XP61</accession>
<sequence length="302" mass="34654">MEEGTLEIGMGNARALRRTQDGSEEWGYVEVRPKAHMFWWLCRSPYRVENPSKQWLIILWLQSGPDNPMGTAYGYVEDSDPKLFVKTNVEATTDLNALLEDLFNENEKLQKSPLYIVAVLWSKICSHSRIVCTKSYGRWKIKAQTWEWNGYIYSSYDLCSEREVGDQAVLILFGRDMRAPLISPKMARYKAYKPSSGPHKSRECLLLILILRNDETRQQKPANSNTVHVLTETNVVSIPKTNENFSRLYDTKGCFHLHSVRDNEAKVDLERVARDTHGYVGADLLLCLDAPSVYPEKMDVIA</sequence>
<evidence type="ECO:0000313" key="2">
    <source>
        <dbReference type="Proteomes" id="UP001163603"/>
    </source>
</evidence>
<evidence type="ECO:0000313" key="1">
    <source>
        <dbReference type="EMBL" id="KAJ0020888.1"/>
    </source>
</evidence>
<gene>
    <name evidence="1" type="ORF">Pint_31414</name>
</gene>
<proteinExistence type="predicted"/>
<protein>
    <submittedName>
        <fullName evidence="1">Uncharacterized protein</fullName>
    </submittedName>
</protein>
<dbReference type="Proteomes" id="UP001163603">
    <property type="component" value="Chromosome 11"/>
</dbReference>
<organism evidence="1 2">
    <name type="scientific">Pistacia integerrima</name>
    <dbReference type="NCBI Taxonomy" id="434235"/>
    <lineage>
        <taxon>Eukaryota</taxon>
        <taxon>Viridiplantae</taxon>
        <taxon>Streptophyta</taxon>
        <taxon>Embryophyta</taxon>
        <taxon>Tracheophyta</taxon>
        <taxon>Spermatophyta</taxon>
        <taxon>Magnoliopsida</taxon>
        <taxon>eudicotyledons</taxon>
        <taxon>Gunneridae</taxon>
        <taxon>Pentapetalae</taxon>
        <taxon>rosids</taxon>
        <taxon>malvids</taxon>
        <taxon>Sapindales</taxon>
        <taxon>Anacardiaceae</taxon>
        <taxon>Pistacia</taxon>
    </lineage>
</organism>
<dbReference type="EMBL" id="CM047746">
    <property type="protein sequence ID" value="KAJ0020888.1"/>
    <property type="molecule type" value="Genomic_DNA"/>
</dbReference>
<comment type="caution">
    <text evidence="1">The sequence shown here is derived from an EMBL/GenBank/DDBJ whole genome shotgun (WGS) entry which is preliminary data.</text>
</comment>
<name>A0ACC0XP61_9ROSI</name>